<comment type="caution">
    <text evidence="1">The sequence shown here is derived from an EMBL/GenBank/DDBJ whole genome shotgun (WGS) entry which is preliminary data.</text>
</comment>
<evidence type="ECO:0000313" key="1">
    <source>
        <dbReference type="EMBL" id="KAG6688491.1"/>
    </source>
</evidence>
<name>A0A922IZA0_CARIL</name>
<dbReference type="EMBL" id="CM031835">
    <property type="protein sequence ID" value="KAG6688490.1"/>
    <property type="molecule type" value="Genomic_DNA"/>
</dbReference>
<protein>
    <submittedName>
        <fullName evidence="1">Uncharacterized protein</fullName>
    </submittedName>
</protein>
<accession>A0A922IZA0</accession>
<sequence>MLKLAPWGEQEQVRVHSSMVVANIFHHRSTSSRTRFMGEAICNAIGGDNEQPAYNFIRNHKVGSINSKPIPLAQCCHACVN</sequence>
<organism evidence="1 2">
    <name type="scientific">Carya illinoinensis</name>
    <name type="common">Pecan</name>
    <dbReference type="NCBI Taxonomy" id="32201"/>
    <lineage>
        <taxon>Eukaryota</taxon>
        <taxon>Viridiplantae</taxon>
        <taxon>Streptophyta</taxon>
        <taxon>Embryophyta</taxon>
        <taxon>Tracheophyta</taxon>
        <taxon>Spermatophyta</taxon>
        <taxon>Magnoliopsida</taxon>
        <taxon>eudicotyledons</taxon>
        <taxon>Gunneridae</taxon>
        <taxon>Pentapetalae</taxon>
        <taxon>rosids</taxon>
        <taxon>fabids</taxon>
        <taxon>Fagales</taxon>
        <taxon>Juglandaceae</taxon>
        <taxon>Carya</taxon>
    </lineage>
</organism>
<proteinExistence type="predicted"/>
<gene>
    <name evidence="1" type="ORF">I3842_11G127600</name>
</gene>
<evidence type="ECO:0000313" key="2">
    <source>
        <dbReference type="Proteomes" id="UP000811246"/>
    </source>
</evidence>
<reference evidence="1" key="1">
    <citation type="submission" date="2021-01" db="EMBL/GenBank/DDBJ databases">
        <authorList>
            <person name="Lovell J.T."/>
            <person name="Bentley N."/>
            <person name="Bhattarai G."/>
            <person name="Jenkins J.W."/>
            <person name="Sreedasyam A."/>
            <person name="Alarcon Y."/>
            <person name="Bock C."/>
            <person name="Boston L."/>
            <person name="Carlson J."/>
            <person name="Cervantes K."/>
            <person name="Clermont K."/>
            <person name="Krom N."/>
            <person name="Kubenka K."/>
            <person name="Mamidi S."/>
            <person name="Mattison C."/>
            <person name="Monteros M."/>
            <person name="Pisani C."/>
            <person name="Plott C."/>
            <person name="Rajasekar S."/>
            <person name="Rhein H.S."/>
            <person name="Rohla C."/>
            <person name="Song M."/>
            <person name="Hilaire R.S."/>
            <person name="Shu S."/>
            <person name="Wells L."/>
            <person name="Wang X."/>
            <person name="Webber J."/>
            <person name="Heerema R.J."/>
            <person name="Klein P."/>
            <person name="Conner P."/>
            <person name="Grauke L."/>
            <person name="Grimwood J."/>
            <person name="Schmutz J."/>
            <person name="Randall J.J."/>
        </authorList>
    </citation>
    <scope>NUCLEOTIDE SEQUENCE</scope>
    <source>
        <tissue evidence="1">Leaf</tissue>
    </source>
</reference>
<dbReference type="EMBL" id="CM031835">
    <property type="protein sequence ID" value="KAG6688491.1"/>
    <property type="molecule type" value="Genomic_DNA"/>
</dbReference>
<dbReference type="Proteomes" id="UP000811246">
    <property type="component" value="Chromosome 11"/>
</dbReference>
<dbReference type="AlphaFoldDB" id="A0A922IZA0"/>